<evidence type="ECO:0000313" key="1">
    <source>
        <dbReference type="EMBL" id="CAF0770924.1"/>
    </source>
</evidence>
<dbReference type="AlphaFoldDB" id="A0A814FST7"/>
<evidence type="ECO:0000313" key="3">
    <source>
        <dbReference type="EMBL" id="CAF3551712.1"/>
    </source>
</evidence>
<dbReference type="Proteomes" id="UP000677228">
    <property type="component" value="Unassembled WGS sequence"/>
</dbReference>
<dbReference type="EMBL" id="CAJOBC010002906">
    <property type="protein sequence ID" value="CAF3757625.1"/>
    <property type="molecule type" value="Genomic_DNA"/>
</dbReference>
<dbReference type="EMBL" id="CAJNOQ010002906">
    <property type="protein sequence ID" value="CAF0985366.1"/>
    <property type="molecule type" value="Genomic_DNA"/>
</dbReference>
<reference evidence="2" key="1">
    <citation type="submission" date="2021-02" db="EMBL/GenBank/DDBJ databases">
        <authorList>
            <person name="Nowell W R."/>
        </authorList>
    </citation>
    <scope>NUCLEOTIDE SEQUENCE</scope>
</reference>
<evidence type="ECO:0000313" key="5">
    <source>
        <dbReference type="Proteomes" id="UP000663829"/>
    </source>
</evidence>
<name>A0A814FST7_9BILA</name>
<organism evidence="2 5">
    <name type="scientific">Didymodactylos carnosus</name>
    <dbReference type="NCBI Taxonomy" id="1234261"/>
    <lineage>
        <taxon>Eukaryota</taxon>
        <taxon>Metazoa</taxon>
        <taxon>Spiralia</taxon>
        <taxon>Gnathifera</taxon>
        <taxon>Rotifera</taxon>
        <taxon>Eurotatoria</taxon>
        <taxon>Bdelloidea</taxon>
        <taxon>Philodinida</taxon>
        <taxon>Philodinidae</taxon>
        <taxon>Didymodactylos</taxon>
    </lineage>
</organism>
<dbReference type="EMBL" id="CAJOBA010000716">
    <property type="protein sequence ID" value="CAF3551712.1"/>
    <property type="molecule type" value="Genomic_DNA"/>
</dbReference>
<sequence>MAATAVSSECKQCKVNGCKRQSSALCYHCNRNVFKKHFVEHTDETTAQLNPLSDSVNELYSKFHNLTVNEKRIIRRT</sequence>
<accession>A0A814FST7</accession>
<dbReference type="Proteomes" id="UP000682733">
    <property type="component" value="Unassembled WGS sequence"/>
</dbReference>
<proteinExistence type="predicted"/>
<gene>
    <name evidence="2" type="ORF">GPM918_LOCUS12970</name>
    <name evidence="1" type="ORF">OVA965_LOCUS3079</name>
    <name evidence="4" type="ORF">SRO942_LOCUS12970</name>
    <name evidence="3" type="ORF">TMI583_LOCUS3075</name>
</gene>
<keyword evidence="5" id="KW-1185">Reference proteome</keyword>
<comment type="caution">
    <text evidence="2">The sequence shown here is derived from an EMBL/GenBank/DDBJ whole genome shotgun (WGS) entry which is preliminary data.</text>
</comment>
<evidence type="ECO:0000313" key="2">
    <source>
        <dbReference type="EMBL" id="CAF0985366.1"/>
    </source>
</evidence>
<protein>
    <submittedName>
        <fullName evidence="2">Uncharacterized protein</fullName>
    </submittedName>
</protein>
<dbReference type="EMBL" id="CAJNOK010000717">
    <property type="protein sequence ID" value="CAF0770924.1"/>
    <property type="molecule type" value="Genomic_DNA"/>
</dbReference>
<dbReference type="Proteomes" id="UP000663829">
    <property type="component" value="Unassembled WGS sequence"/>
</dbReference>
<evidence type="ECO:0000313" key="4">
    <source>
        <dbReference type="EMBL" id="CAF3757625.1"/>
    </source>
</evidence>
<dbReference type="Proteomes" id="UP000681722">
    <property type="component" value="Unassembled WGS sequence"/>
</dbReference>